<name>A0A1H6Y5T5_9FIRM</name>
<keyword evidence="2" id="KW-1185">Reference proteome</keyword>
<evidence type="ECO:0000313" key="1">
    <source>
        <dbReference type="EMBL" id="SEJ35264.1"/>
    </source>
</evidence>
<reference evidence="1 2" key="1">
    <citation type="submission" date="2016-10" db="EMBL/GenBank/DDBJ databases">
        <authorList>
            <person name="de Groot N.N."/>
        </authorList>
    </citation>
    <scope>NUCLEOTIDE SEQUENCE [LARGE SCALE GENOMIC DNA]</scope>
    <source>
        <strain evidence="1 2">DSM 2179</strain>
    </source>
</reference>
<proteinExistence type="predicted"/>
<dbReference type="RefSeq" id="WP_177177515.1">
    <property type="nucleotide sequence ID" value="NZ_FNZK01000006.1"/>
</dbReference>
<dbReference type="Proteomes" id="UP000199662">
    <property type="component" value="Unassembled WGS sequence"/>
</dbReference>
<dbReference type="EMBL" id="FNZK01000006">
    <property type="protein sequence ID" value="SEJ35264.1"/>
    <property type="molecule type" value="Genomic_DNA"/>
</dbReference>
<protein>
    <submittedName>
        <fullName evidence="1">Uncharacterized protein</fullName>
    </submittedName>
</protein>
<dbReference type="STRING" id="84035.SAMN05660742_10675"/>
<dbReference type="AlphaFoldDB" id="A0A1H6Y5T5"/>
<gene>
    <name evidence="1" type="ORF">SAMN05660742_10675</name>
</gene>
<organism evidence="1 2">
    <name type="scientific">Propionispira arboris</name>
    <dbReference type="NCBI Taxonomy" id="84035"/>
    <lineage>
        <taxon>Bacteria</taxon>
        <taxon>Bacillati</taxon>
        <taxon>Bacillota</taxon>
        <taxon>Negativicutes</taxon>
        <taxon>Selenomonadales</taxon>
        <taxon>Selenomonadaceae</taxon>
        <taxon>Propionispira</taxon>
    </lineage>
</organism>
<accession>A0A1H6Y5T5</accession>
<sequence length="52" mass="5887">MPEVKLFYEKIIAEEMFEQADFIEGVVAGIGGAFGDYDKIATMLQKMRRIGE</sequence>
<evidence type="ECO:0000313" key="2">
    <source>
        <dbReference type="Proteomes" id="UP000199662"/>
    </source>
</evidence>